<dbReference type="PANTHER" id="PTHR45766">
    <property type="entry name" value="DNA ANNEALING HELICASE AND ENDONUCLEASE ZRANB3 FAMILY MEMBER"/>
    <property type="match status" value="1"/>
</dbReference>
<keyword evidence="4" id="KW-0067">ATP-binding</keyword>
<evidence type="ECO:0000313" key="9">
    <source>
        <dbReference type="Proteomes" id="UP001237207"/>
    </source>
</evidence>
<dbReference type="PANTHER" id="PTHR45766:SF6">
    <property type="entry name" value="SWI_SNF-RELATED MATRIX-ASSOCIATED ACTIN-DEPENDENT REGULATOR OF CHROMATIN SUBFAMILY A-LIKE PROTEIN 1"/>
    <property type="match status" value="1"/>
</dbReference>
<gene>
    <name evidence="8" type="ORF">J2S13_003338</name>
</gene>
<organism evidence="8 9">
    <name type="scientific">Oikeobacillus pervagus</name>
    <dbReference type="NCBI Taxonomy" id="1325931"/>
    <lineage>
        <taxon>Bacteria</taxon>
        <taxon>Bacillati</taxon>
        <taxon>Bacillota</taxon>
        <taxon>Bacilli</taxon>
        <taxon>Bacillales</taxon>
        <taxon>Bacillaceae</taxon>
        <taxon>Oikeobacillus</taxon>
    </lineage>
</organism>
<feature type="domain" description="Helicase ATP-binding" evidence="6">
    <location>
        <begin position="267"/>
        <end position="428"/>
    </location>
</feature>
<dbReference type="GO" id="GO:0006281">
    <property type="term" value="P:DNA repair"/>
    <property type="evidence" value="ECO:0007669"/>
    <property type="project" value="TreeGrafter"/>
</dbReference>
<name>A0AAJ1WKK8_9BACI</name>
<dbReference type="InterPro" id="IPR001650">
    <property type="entry name" value="Helicase_C-like"/>
</dbReference>
<dbReference type="AlphaFoldDB" id="A0AAJ1WKK8"/>
<dbReference type="GO" id="GO:0031297">
    <property type="term" value="P:replication fork processing"/>
    <property type="evidence" value="ECO:0007669"/>
    <property type="project" value="TreeGrafter"/>
</dbReference>
<dbReference type="PROSITE" id="PS51194">
    <property type="entry name" value="HELICASE_CTER"/>
    <property type="match status" value="1"/>
</dbReference>
<dbReference type="GO" id="GO:0005524">
    <property type="term" value="F:ATP binding"/>
    <property type="evidence" value="ECO:0007669"/>
    <property type="project" value="UniProtKB-KW"/>
</dbReference>
<dbReference type="InterPro" id="IPR014001">
    <property type="entry name" value="Helicase_ATP-bd"/>
</dbReference>
<dbReference type="SMART" id="SM00487">
    <property type="entry name" value="DEXDc"/>
    <property type="match status" value="1"/>
</dbReference>
<keyword evidence="5" id="KW-0175">Coiled coil</keyword>
<proteinExistence type="predicted"/>
<evidence type="ECO:0000313" key="8">
    <source>
        <dbReference type="EMBL" id="MDQ0216840.1"/>
    </source>
</evidence>
<dbReference type="CDD" id="cd10311">
    <property type="entry name" value="PLDc_N_DEXD_c"/>
    <property type="match status" value="1"/>
</dbReference>
<evidence type="ECO:0000256" key="1">
    <source>
        <dbReference type="ARBA" id="ARBA00022741"/>
    </source>
</evidence>
<keyword evidence="2" id="KW-0378">Hydrolase</keyword>
<dbReference type="Gene3D" id="3.40.50.300">
    <property type="entry name" value="P-loop containing nucleotide triphosphate hydrolases"/>
    <property type="match status" value="1"/>
</dbReference>
<dbReference type="GO" id="GO:0004386">
    <property type="term" value="F:helicase activity"/>
    <property type="evidence" value="ECO:0007669"/>
    <property type="project" value="UniProtKB-KW"/>
</dbReference>
<protein>
    <submittedName>
        <fullName evidence="8">SNF2 family DNA or RNA helicase</fullName>
    </submittedName>
</protein>
<dbReference type="Pfam" id="PF00271">
    <property type="entry name" value="Helicase_C"/>
    <property type="match status" value="1"/>
</dbReference>
<dbReference type="CDD" id="cd18793">
    <property type="entry name" value="SF2_C_SNF"/>
    <property type="match status" value="1"/>
</dbReference>
<dbReference type="RefSeq" id="WP_307258924.1">
    <property type="nucleotide sequence ID" value="NZ_JAUSUC010000085.1"/>
</dbReference>
<dbReference type="GO" id="GO:0016787">
    <property type="term" value="F:hydrolase activity"/>
    <property type="evidence" value="ECO:0007669"/>
    <property type="project" value="UniProtKB-KW"/>
</dbReference>
<dbReference type="SMART" id="SM00490">
    <property type="entry name" value="HELICc"/>
    <property type="match status" value="1"/>
</dbReference>
<evidence type="ECO:0000256" key="3">
    <source>
        <dbReference type="ARBA" id="ARBA00022806"/>
    </source>
</evidence>
<evidence type="ECO:0000259" key="7">
    <source>
        <dbReference type="PROSITE" id="PS51194"/>
    </source>
</evidence>
<dbReference type="InterPro" id="IPR027417">
    <property type="entry name" value="P-loop_NTPase"/>
</dbReference>
<dbReference type="CDD" id="cd18011">
    <property type="entry name" value="DEXDc_RapA"/>
    <property type="match status" value="1"/>
</dbReference>
<keyword evidence="3 8" id="KW-0347">Helicase</keyword>
<dbReference type="InterPro" id="IPR049730">
    <property type="entry name" value="SNF2/RAD54-like_C"/>
</dbReference>
<evidence type="ECO:0000256" key="4">
    <source>
        <dbReference type="ARBA" id="ARBA00022840"/>
    </source>
</evidence>
<dbReference type="InterPro" id="IPR038718">
    <property type="entry name" value="SNF2-like_sf"/>
</dbReference>
<comment type="caution">
    <text evidence="8">The sequence shown here is derived from an EMBL/GenBank/DDBJ whole genome shotgun (WGS) entry which is preliminary data.</text>
</comment>
<dbReference type="Gene3D" id="3.40.50.10810">
    <property type="entry name" value="Tandem AAA-ATPase domain"/>
    <property type="match status" value="1"/>
</dbReference>
<dbReference type="SUPFAM" id="SSF52540">
    <property type="entry name" value="P-loop containing nucleoside triphosphate hydrolases"/>
    <property type="match status" value="2"/>
</dbReference>
<accession>A0AAJ1WKK8</accession>
<reference evidence="8" key="1">
    <citation type="submission" date="2023-07" db="EMBL/GenBank/DDBJ databases">
        <title>Genomic Encyclopedia of Type Strains, Phase IV (KMG-IV): sequencing the most valuable type-strain genomes for metagenomic binning, comparative biology and taxonomic classification.</title>
        <authorList>
            <person name="Goeker M."/>
        </authorList>
    </citation>
    <scope>NUCLEOTIDE SEQUENCE</scope>
    <source>
        <strain evidence="8">DSM 23947</strain>
    </source>
</reference>
<keyword evidence="9" id="KW-1185">Reference proteome</keyword>
<feature type="domain" description="Helicase C-terminal" evidence="7">
    <location>
        <begin position="643"/>
        <end position="830"/>
    </location>
</feature>
<evidence type="ECO:0000256" key="5">
    <source>
        <dbReference type="SAM" id="Coils"/>
    </source>
</evidence>
<dbReference type="InterPro" id="IPR057342">
    <property type="entry name" value="DEXDc_RapA"/>
</dbReference>
<dbReference type="PROSITE" id="PS51192">
    <property type="entry name" value="HELICASE_ATP_BIND_1"/>
    <property type="match status" value="1"/>
</dbReference>
<feature type="coiled-coil region" evidence="5">
    <location>
        <begin position="588"/>
        <end position="619"/>
    </location>
</feature>
<evidence type="ECO:0000256" key="2">
    <source>
        <dbReference type="ARBA" id="ARBA00022801"/>
    </source>
</evidence>
<dbReference type="EMBL" id="JAUSUC010000085">
    <property type="protein sequence ID" value="MDQ0216840.1"/>
    <property type="molecule type" value="Genomic_DNA"/>
</dbReference>
<evidence type="ECO:0000259" key="6">
    <source>
        <dbReference type="PROSITE" id="PS51192"/>
    </source>
</evidence>
<dbReference type="InterPro" id="IPR000330">
    <property type="entry name" value="SNF2_N"/>
</dbReference>
<keyword evidence="1" id="KW-0547">Nucleotide-binding</keyword>
<sequence>MDFKMVDNKGENTLVNMLKAEIKAGSKIAIASAYFSLFAYNELKEELEKSKEFRFLYTKPTFYKKEADLKRQYKISQNRDVAAEQPRFDGNSFEIQLRNKMISNHIAAEATKWIKDKAQFKTIIGETQFPKELLIEQANGKESLYLQSEIEFTADGLGITESNRFASFPVVLNQPELIKQSMKEFEQIWNDEENVKDVTNEVLKQLKLIYKENSPEWLYFVTLYNIFSNELDSLDGEKIIKEGTNFKNTVIWNKLYPFQRDGVVGIIDKIEKHNGCILADSVGLGKTFSALAVIKYYELRNDRVLVLSPKKLRDNWTVYTQNDKRNVLIDDRFNYDVLNHTDLSRDGGYSGEINLDTVNWSNYDLVVIDESHNFRNNNPRKDRLTRYQKLMQEIIKKGVKTKVLLLSATPVNNKMSDIKNQIAFITEDRDNALADDGIESIEYTLRMAQTVFNRWSELPSEKRTTENFLDMVDPDYFQLLDLLTIARSRKHIEKYYGVEDIGEFPERLKPDNKKADIDNRKEFLEMDEINELIEALTFGIYKPMNYILPAKRKHYEELYDTKIGRGSGVFRQTDRESAVAALMKVNIFKRLESSIHSFNQTLERLVNRLEETINLLKSNSQHTMNSFVAADMEDMDDDMLKGLIQKKIENPINPDNKKIIIFSAFADTAKYLYEQLADELRRMGLHTALVVGSGNNKTTLKSIKTKDINDILINFSPISKEREKIIDNIHEEIDILIATDCISEGQNLQDCDYLINYDIHWNPVRVIQRFGRIDRIGSRNKYIKLVNFWPNMDIDEYINLENRVKGRMKILSTSATGEEDILDISSKEMNDIEYRRNQLKQLQDEVVNLEDVSGAISITDLTYAEFKSDLSAVLKEHGHDLQRAPKGMYALTTNKGFKDAKPGVIFCFRQTADFDMTNNSLAPYILLYLTEEGKVHLHYTNAKKILDYYRKLSLGLKEPFTNLVKQFNEETSDGENMEQYTNLLRQSINIVKDKTENDAFDSFFTPGGTSMQTEMDLDFDELEIISFLIIKGEP</sequence>
<dbReference type="Proteomes" id="UP001237207">
    <property type="component" value="Unassembled WGS sequence"/>
</dbReference>
<dbReference type="Pfam" id="PF00176">
    <property type="entry name" value="SNF2-rel_dom"/>
    <property type="match status" value="1"/>
</dbReference>